<accession>A0A9Q3BVU8</accession>
<evidence type="ECO:0000313" key="1">
    <source>
        <dbReference type="EMBL" id="MBW0472085.1"/>
    </source>
</evidence>
<comment type="caution">
    <text evidence="1">The sequence shown here is derived from an EMBL/GenBank/DDBJ whole genome shotgun (WGS) entry which is preliminary data.</text>
</comment>
<name>A0A9Q3BVU8_9BASI</name>
<dbReference type="EMBL" id="AVOT02002966">
    <property type="protein sequence ID" value="MBW0472085.1"/>
    <property type="molecule type" value="Genomic_DNA"/>
</dbReference>
<keyword evidence="2" id="KW-1185">Reference proteome</keyword>
<dbReference type="Proteomes" id="UP000765509">
    <property type="component" value="Unassembled WGS sequence"/>
</dbReference>
<sequence length="91" mass="10109">MSLITSTDSIYYYQQSPSWKALYPNSQQKNDATVLELAFSLFTDWFNPLSNKAAGKQVSLGVLALNCLNLPPASQWKPQNTFISGLVPEPI</sequence>
<gene>
    <name evidence="1" type="ORF">O181_011800</name>
</gene>
<organism evidence="1 2">
    <name type="scientific">Austropuccinia psidii MF-1</name>
    <dbReference type="NCBI Taxonomy" id="1389203"/>
    <lineage>
        <taxon>Eukaryota</taxon>
        <taxon>Fungi</taxon>
        <taxon>Dikarya</taxon>
        <taxon>Basidiomycota</taxon>
        <taxon>Pucciniomycotina</taxon>
        <taxon>Pucciniomycetes</taxon>
        <taxon>Pucciniales</taxon>
        <taxon>Sphaerophragmiaceae</taxon>
        <taxon>Austropuccinia</taxon>
    </lineage>
</organism>
<dbReference type="AlphaFoldDB" id="A0A9Q3BVU8"/>
<dbReference type="OrthoDB" id="2515478at2759"/>
<evidence type="ECO:0000313" key="2">
    <source>
        <dbReference type="Proteomes" id="UP000765509"/>
    </source>
</evidence>
<protein>
    <submittedName>
        <fullName evidence="1">Uncharacterized protein</fullName>
    </submittedName>
</protein>
<reference evidence="1" key="1">
    <citation type="submission" date="2021-03" db="EMBL/GenBank/DDBJ databases">
        <title>Draft genome sequence of rust myrtle Austropuccinia psidii MF-1, a brazilian biotype.</title>
        <authorList>
            <person name="Quecine M.C."/>
            <person name="Pachon D.M.R."/>
            <person name="Bonatelli M.L."/>
            <person name="Correr F.H."/>
            <person name="Franceschini L.M."/>
            <person name="Leite T.F."/>
            <person name="Margarido G.R.A."/>
            <person name="Almeida C.A."/>
            <person name="Ferrarezi J.A."/>
            <person name="Labate C.A."/>
        </authorList>
    </citation>
    <scope>NUCLEOTIDE SEQUENCE</scope>
    <source>
        <strain evidence="1">MF-1</strain>
    </source>
</reference>
<proteinExistence type="predicted"/>